<dbReference type="EMBL" id="JBHSWG010000001">
    <property type="protein sequence ID" value="MFC6760792.1"/>
    <property type="molecule type" value="Genomic_DNA"/>
</dbReference>
<keyword evidence="2" id="KW-1185">Reference proteome</keyword>
<accession>A0ABW2B5X4</accession>
<dbReference type="Proteomes" id="UP001596353">
    <property type="component" value="Unassembled WGS sequence"/>
</dbReference>
<reference evidence="2" key="1">
    <citation type="journal article" date="2019" name="Int. J. Syst. Evol. Microbiol.">
        <title>The Global Catalogue of Microorganisms (GCM) 10K type strain sequencing project: providing services to taxonomists for standard genome sequencing and annotation.</title>
        <authorList>
            <consortium name="The Broad Institute Genomics Platform"/>
            <consortium name="The Broad Institute Genome Sequencing Center for Infectious Disease"/>
            <person name="Wu L."/>
            <person name="Ma J."/>
        </authorList>
    </citation>
    <scope>NUCLEOTIDE SEQUENCE [LARGE SCALE GENOMIC DNA]</scope>
    <source>
        <strain evidence="2">CCUG 66188</strain>
    </source>
</reference>
<name>A0ABW2B5X4_9RHOB</name>
<protein>
    <recommendedName>
        <fullName evidence="3">DUF2019 domain-containing protein</fullName>
    </recommendedName>
</protein>
<evidence type="ECO:0008006" key="3">
    <source>
        <dbReference type="Google" id="ProtNLM"/>
    </source>
</evidence>
<evidence type="ECO:0000313" key="2">
    <source>
        <dbReference type="Proteomes" id="UP001596353"/>
    </source>
</evidence>
<comment type="caution">
    <text evidence="1">The sequence shown here is derived from an EMBL/GenBank/DDBJ whole genome shotgun (WGS) entry which is preliminary data.</text>
</comment>
<sequence length="115" mass="13210">MKDDLLVRYRNAAYEHSIASADGRYKVANKAYDEIQSILEEISLSNRDDELFELYEDAEPGVQLWAATHTLEIDSLRAEQKIKELVNDPSIIGLSAQMTLRGWRAGKIRFRDSKH</sequence>
<dbReference type="InterPro" id="IPR042236">
    <property type="entry name" value="PI3K_accessory_sf"/>
</dbReference>
<evidence type="ECO:0000313" key="1">
    <source>
        <dbReference type="EMBL" id="MFC6760792.1"/>
    </source>
</evidence>
<dbReference type="Gene3D" id="1.25.40.70">
    <property type="entry name" value="Phosphatidylinositol 3-kinase, accessory domain (PIK)"/>
    <property type="match status" value="1"/>
</dbReference>
<dbReference type="InterPro" id="IPR016024">
    <property type="entry name" value="ARM-type_fold"/>
</dbReference>
<gene>
    <name evidence="1" type="ORF">ACFQFQ_16870</name>
</gene>
<dbReference type="SUPFAM" id="SSF48371">
    <property type="entry name" value="ARM repeat"/>
    <property type="match status" value="1"/>
</dbReference>
<organism evidence="1 2">
    <name type="scientific">Sulfitobacter porphyrae</name>
    <dbReference type="NCBI Taxonomy" id="1246864"/>
    <lineage>
        <taxon>Bacteria</taxon>
        <taxon>Pseudomonadati</taxon>
        <taxon>Pseudomonadota</taxon>
        <taxon>Alphaproteobacteria</taxon>
        <taxon>Rhodobacterales</taxon>
        <taxon>Roseobacteraceae</taxon>
        <taxon>Sulfitobacter</taxon>
    </lineage>
</organism>
<proteinExistence type="predicted"/>